<dbReference type="PANTHER" id="PTHR46481">
    <property type="entry name" value="ZINC FINGER BED DOMAIN-CONTAINING PROTEIN 4"/>
    <property type="match status" value="1"/>
</dbReference>
<dbReference type="InterPro" id="IPR012337">
    <property type="entry name" value="RNaseH-like_sf"/>
</dbReference>
<dbReference type="InParanoid" id="A0A3Q7GI24"/>
<organism evidence="1">
    <name type="scientific">Solanum lycopersicum</name>
    <name type="common">Tomato</name>
    <name type="synonym">Lycopersicon esculentum</name>
    <dbReference type="NCBI Taxonomy" id="4081"/>
    <lineage>
        <taxon>Eukaryota</taxon>
        <taxon>Viridiplantae</taxon>
        <taxon>Streptophyta</taxon>
        <taxon>Embryophyta</taxon>
        <taxon>Tracheophyta</taxon>
        <taxon>Spermatophyta</taxon>
        <taxon>Magnoliopsida</taxon>
        <taxon>eudicotyledons</taxon>
        <taxon>Gunneridae</taxon>
        <taxon>Pentapetalae</taxon>
        <taxon>asterids</taxon>
        <taxon>lamiids</taxon>
        <taxon>Solanales</taxon>
        <taxon>Solanaceae</taxon>
        <taxon>Solanoideae</taxon>
        <taxon>Solaneae</taxon>
        <taxon>Solanum</taxon>
        <taxon>Solanum subgen. Lycopersicon</taxon>
    </lineage>
</organism>
<proteinExistence type="predicted"/>
<dbReference type="STRING" id="4081.A0A3Q7GI24"/>
<evidence type="ECO:0008006" key="3">
    <source>
        <dbReference type="Google" id="ProtNLM"/>
    </source>
</evidence>
<evidence type="ECO:0000313" key="2">
    <source>
        <dbReference type="Proteomes" id="UP000004994"/>
    </source>
</evidence>
<dbReference type="InterPro" id="IPR052035">
    <property type="entry name" value="ZnF_BED_domain_contain"/>
</dbReference>
<sequence>MYKPPAVAPEAWTFEQEACRRALVEMIILDELPFSFVEKEGLKKFMSKFQPLFHIPSRNITRDCYERINLKQSLKEIQPRICVTIDTWTSVQRINFIPITSHKGEHLAESISNCLLDRKLDNVFTVTVDNVSSNDVTVLELSKKLDMWGTNMMEGKHLQYEMTRNFLKCVEMQKIECDYMLPLDVPTSWNSTYLMLDTTEKF</sequence>
<reference evidence="1" key="2">
    <citation type="submission" date="2019-01" db="UniProtKB">
        <authorList>
            <consortium name="EnsemblPlants"/>
        </authorList>
    </citation>
    <scope>IDENTIFICATION</scope>
    <source>
        <strain evidence="1">cv. Heinz 1706</strain>
    </source>
</reference>
<protein>
    <recommendedName>
        <fullName evidence="3">HAT C-terminal dimerisation domain-containing protein</fullName>
    </recommendedName>
</protein>
<dbReference type="PANTHER" id="PTHR46481:SF7">
    <property type="entry name" value="ZINC FINGER BED DOMAIN-CONTAINING PROTEIN RICESLEEPER 2-LIKE"/>
    <property type="match status" value="1"/>
</dbReference>
<reference evidence="1" key="1">
    <citation type="journal article" date="2012" name="Nature">
        <title>The tomato genome sequence provides insights into fleshy fruit evolution.</title>
        <authorList>
            <consortium name="Tomato Genome Consortium"/>
        </authorList>
    </citation>
    <scope>NUCLEOTIDE SEQUENCE [LARGE SCALE GENOMIC DNA]</scope>
    <source>
        <strain evidence="1">cv. Heinz 1706</strain>
    </source>
</reference>
<dbReference type="Gramene" id="Solyc05g014658.1.1">
    <property type="protein sequence ID" value="Solyc05g014658.1.1"/>
    <property type="gene ID" value="Solyc05g014658.1"/>
</dbReference>
<dbReference type="AlphaFoldDB" id="A0A3Q7GI24"/>
<keyword evidence="2" id="KW-1185">Reference proteome</keyword>
<dbReference type="EnsemblPlants" id="Solyc05g014658.1.1">
    <property type="protein sequence ID" value="Solyc05g014658.1.1"/>
    <property type="gene ID" value="Solyc05g014658.1"/>
</dbReference>
<dbReference type="SUPFAM" id="SSF140996">
    <property type="entry name" value="Hermes dimerisation domain"/>
    <property type="match status" value="1"/>
</dbReference>
<name>A0A3Q7GI24_SOLLC</name>
<dbReference type="Proteomes" id="UP000004994">
    <property type="component" value="Chromosome 5"/>
</dbReference>
<accession>A0A3Q7GI24</accession>
<evidence type="ECO:0000313" key="1">
    <source>
        <dbReference type="EnsemblPlants" id="Solyc05g014658.1.1"/>
    </source>
</evidence>
<dbReference type="SUPFAM" id="SSF53098">
    <property type="entry name" value="Ribonuclease H-like"/>
    <property type="match status" value="1"/>
</dbReference>